<keyword evidence="6 9" id="KW-1133">Transmembrane helix</keyword>
<comment type="subcellular location">
    <subcellularLocation>
        <location evidence="1">Cell inner membrane</location>
        <topology evidence="1">Multi-pass membrane protein</topology>
    </subcellularLocation>
</comment>
<comment type="caution">
    <text evidence="11">The sequence shown here is derived from an EMBL/GenBank/DDBJ whole genome shotgun (WGS) entry which is preliminary data.</text>
</comment>
<evidence type="ECO:0000256" key="8">
    <source>
        <dbReference type="ARBA" id="ARBA00038436"/>
    </source>
</evidence>
<evidence type="ECO:0000259" key="10">
    <source>
        <dbReference type="Pfam" id="PF04290"/>
    </source>
</evidence>
<feature type="transmembrane region" description="Helical" evidence="9">
    <location>
        <begin position="127"/>
        <end position="152"/>
    </location>
</feature>
<comment type="similarity">
    <text evidence="8">Belongs to the TRAP transporter small permease family.</text>
</comment>
<feature type="transmembrane region" description="Helical" evidence="9">
    <location>
        <begin position="49"/>
        <end position="65"/>
    </location>
</feature>
<dbReference type="Proteomes" id="UP000054526">
    <property type="component" value="Unassembled WGS sequence"/>
</dbReference>
<dbReference type="Pfam" id="PF04290">
    <property type="entry name" value="DctQ"/>
    <property type="match status" value="1"/>
</dbReference>
<evidence type="ECO:0000256" key="6">
    <source>
        <dbReference type="ARBA" id="ARBA00022989"/>
    </source>
</evidence>
<evidence type="ECO:0000256" key="2">
    <source>
        <dbReference type="ARBA" id="ARBA00022448"/>
    </source>
</evidence>
<evidence type="ECO:0000256" key="4">
    <source>
        <dbReference type="ARBA" id="ARBA00022519"/>
    </source>
</evidence>
<accession>A0ABR5A442</accession>
<keyword evidence="4" id="KW-0997">Cell inner membrane</keyword>
<dbReference type="RefSeq" id="WP_041062450.1">
    <property type="nucleotide sequence ID" value="NZ_JXAL01000016.1"/>
</dbReference>
<dbReference type="PANTHER" id="PTHR35011">
    <property type="entry name" value="2,3-DIKETO-L-GULONATE TRAP TRANSPORTER SMALL PERMEASE PROTEIN YIAM"/>
    <property type="match status" value="1"/>
</dbReference>
<sequence length="202" mass="22727">MEKIYSIMKHIINVLMAFCLAAMALFVFGNVVLRYFFDSGITWSEEMSRYLFVYLVFFGAIAALKDNEHLGVDILVRRLPLTLRRIVYVISNGIVLYTLYLLGQGSWKMTILSGDTHAPATGLPFSFVYVVGVITSACMAIILIVNIIRVIIDKDSIHKLSRTVESEEEIIDHHVPAETQSTETVTKLDQHQLRAAEGADRS</sequence>
<evidence type="ECO:0000256" key="3">
    <source>
        <dbReference type="ARBA" id="ARBA00022475"/>
    </source>
</evidence>
<keyword evidence="5 9" id="KW-0812">Transmembrane</keyword>
<keyword evidence="2" id="KW-0813">Transport</keyword>
<dbReference type="InterPro" id="IPR007387">
    <property type="entry name" value="TRAP_DctQ"/>
</dbReference>
<organism evidence="11 12">
    <name type="scientific">Cohnella kolymensis</name>
    <dbReference type="NCBI Taxonomy" id="1590652"/>
    <lineage>
        <taxon>Bacteria</taxon>
        <taxon>Bacillati</taxon>
        <taxon>Bacillota</taxon>
        <taxon>Bacilli</taxon>
        <taxon>Bacillales</taxon>
        <taxon>Paenibacillaceae</taxon>
        <taxon>Cohnella</taxon>
    </lineage>
</organism>
<keyword evidence="7 9" id="KW-0472">Membrane</keyword>
<evidence type="ECO:0000256" key="5">
    <source>
        <dbReference type="ARBA" id="ARBA00022692"/>
    </source>
</evidence>
<gene>
    <name evidence="11" type="ORF">SD71_10455</name>
</gene>
<dbReference type="EMBL" id="JXAL01000016">
    <property type="protein sequence ID" value="KIL35818.1"/>
    <property type="molecule type" value="Genomic_DNA"/>
</dbReference>
<protein>
    <submittedName>
        <fullName evidence="11">C4-dicarboxylate ABC transporter permease</fullName>
    </submittedName>
</protein>
<evidence type="ECO:0000256" key="9">
    <source>
        <dbReference type="SAM" id="Phobius"/>
    </source>
</evidence>
<feature type="transmembrane region" description="Helical" evidence="9">
    <location>
        <begin position="86"/>
        <end position="107"/>
    </location>
</feature>
<proteinExistence type="inferred from homology"/>
<reference evidence="11 12" key="1">
    <citation type="submission" date="2014-12" db="EMBL/GenBank/DDBJ databases">
        <title>Draft genome sequence of Cohnella kolymensis strain B-2846.</title>
        <authorList>
            <person name="Karlyshev A.V."/>
            <person name="Kudryashova E.B."/>
        </authorList>
    </citation>
    <scope>NUCLEOTIDE SEQUENCE [LARGE SCALE GENOMIC DNA]</scope>
    <source>
        <strain evidence="11 12">VKM B-2846</strain>
    </source>
</reference>
<dbReference type="InterPro" id="IPR055348">
    <property type="entry name" value="DctQ"/>
</dbReference>
<name>A0ABR5A442_9BACL</name>
<evidence type="ECO:0000313" key="12">
    <source>
        <dbReference type="Proteomes" id="UP000054526"/>
    </source>
</evidence>
<keyword evidence="12" id="KW-1185">Reference proteome</keyword>
<keyword evidence="3" id="KW-1003">Cell membrane</keyword>
<feature type="domain" description="Tripartite ATP-independent periplasmic transporters DctQ component" evidence="10">
    <location>
        <begin position="23"/>
        <end position="151"/>
    </location>
</feature>
<evidence type="ECO:0000313" key="11">
    <source>
        <dbReference type="EMBL" id="KIL35818.1"/>
    </source>
</evidence>
<evidence type="ECO:0000256" key="7">
    <source>
        <dbReference type="ARBA" id="ARBA00023136"/>
    </source>
</evidence>
<evidence type="ECO:0000256" key="1">
    <source>
        <dbReference type="ARBA" id="ARBA00004429"/>
    </source>
</evidence>
<feature type="transmembrane region" description="Helical" evidence="9">
    <location>
        <begin position="12"/>
        <end position="37"/>
    </location>
</feature>
<dbReference type="PANTHER" id="PTHR35011:SF2">
    <property type="entry name" value="2,3-DIKETO-L-GULONATE TRAP TRANSPORTER SMALL PERMEASE PROTEIN YIAM"/>
    <property type="match status" value="1"/>
</dbReference>